<comment type="caution">
    <text evidence="2">The sequence shown here is derived from an EMBL/GenBank/DDBJ whole genome shotgun (WGS) entry which is preliminary data.</text>
</comment>
<evidence type="ECO:0000313" key="2">
    <source>
        <dbReference type="EMBL" id="MEE6261776.1"/>
    </source>
</evidence>
<feature type="transmembrane region" description="Helical" evidence="1">
    <location>
        <begin position="21"/>
        <end position="38"/>
    </location>
</feature>
<dbReference type="PANTHER" id="PTHR36840">
    <property type="entry name" value="BLL5714 PROTEIN"/>
    <property type="match status" value="1"/>
</dbReference>
<dbReference type="EMBL" id="JAZGQK010000023">
    <property type="protein sequence ID" value="MEE6261776.1"/>
    <property type="molecule type" value="Genomic_DNA"/>
</dbReference>
<feature type="transmembrane region" description="Helical" evidence="1">
    <location>
        <begin position="111"/>
        <end position="135"/>
    </location>
</feature>
<feature type="transmembrane region" description="Helical" evidence="1">
    <location>
        <begin position="147"/>
        <end position="166"/>
    </location>
</feature>
<protein>
    <submittedName>
        <fullName evidence="2">Low temperature requirement protein A</fullName>
    </submittedName>
</protein>
<feature type="transmembrane region" description="Helical" evidence="1">
    <location>
        <begin position="50"/>
        <end position="67"/>
    </location>
</feature>
<dbReference type="RefSeq" id="WP_331216864.1">
    <property type="nucleotide sequence ID" value="NZ_JAZGQK010000023.1"/>
</dbReference>
<feature type="transmembrane region" description="Helical" evidence="1">
    <location>
        <begin position="79"/>
        <end position="99"/>
    </location>
</feature>
<feature type="transmembrane region" description="Helical" evidence="1">
    <location>
        <begin position="319"/>
        <end position="341"/>
    </location>
</feature>
<organism evidence="2 3">
    <name type="scientific">Plantactinospora sonchi</name>
    <dbReference type="NCBI Taxonomy" id="1544735"/>
    <lineage>
        <taxon>Bacteria</taxon>
        <taxon>Bacillati</taxon>
        <taxon>Actinomycetota</taxon>
        <taxon>Actinomycetes</taxon>
        <taxon>Micromonosporales</taxon>
        <taxon>Micromonosporaceae</taxon>
        <taxon>Plantactinospora</taxon>
    </lineage>
</organism>
<dbReference type="PANTHER" id="PTHR36840:SF1">
    <property type="entry name" value="BLL5714 PROTEIN"/>
    <property type="match status" value="1"/>
</dbReference>
<feature type="transmembrane region" description="Helical" evidence="1">
    <location>
        <begin position="172"/>
        <end position="195"/>
    </location>
</feature>
<feature type="transmembrane region" description="Helical" evidence="1">
    <location>
        <begin position="280"/>
        <end position="299"/>
    </location>
</feature>
<feature type="transmembrane region" description="Helical" evidence="1">
    <location>
        <begin position="235"/>
        <end position="254"/>
    </location>
</feature>
<keyword evidence="1" id="KW-1133">Transmembrane helix</keyword>
<keyword evidence="1" id="KW-0812">Transmembrane</keyword>
<sequence>MRRLVRPRAVPTSAETHRVTPFEIFIDLVFVFALTRIIDFMGHPPTFRSMGQGLVLLVLIWFSWAAYTWLANQVRADVGVIRAGTLLAMAALFVAALVIPDAWRAAHTGMTAPLILVGAYVALRLVHFLLYYLVVAHDPRVRAGLRLIAIPIVLAWIPLVLGAVYGGTAQTLLWVASSLIDIGGQRTAFAVAGGWQLRSPNHFSERNALALIIAFGESLISVGTGAGTAVTRAPVLFAALLGLTVTVCLWWLYFDRIGPAAARALAEATGARRDRIASDAYSLAYLLLVSGIIYLALGIEQVVEHLAHGRPDSFGGESLDWASATALFGGAALYLSGRLLFGWFSVRSAPPTQLVVVVVILLLLPVGRMLPALAALALVATVLVGTVGFERLTRPPGPTAAS</sequence>
<accession>A0ABU7RZ56</accession>
<dbReference type="InterPro" id="IPR010640">
    <property type="entry name" value="Low_temperature_requirement_A"/>
</dbReference>
<keyword evidence="1" id="KW-0472">Membrane</keyword>
<keyword evidence="3" id="KW-1185">Reference proteome</keyword>
<gene>
    <name evidence="2" type="ORF">V1633_25140</name>
</gene>
<proteinExistence type="predicted"/>
<evidence type="ECO:0000256" key="1">
    <source>
        <dbReference type="SAM" id="Phobius"/>
    </source>
</evidence>
<feature type="transmembrane region" description="Helical" evidence="1">
    <location>
        <begin position="207"/>
        <end position="229"/>
    </location>
</feature>
<evidence type="ECO:0000313" key="3">
    <source>
        <dbReference type="Proteomes" id="UP001332243"/>
    </source>
</evidence>
<dbReference type="Pfam" id="PF06772">
    <property type="entry name" value="LtrA"/>
    <property type="match status" value="1"/>
</dbReference>
<reference evidence="2 3" key="1">
    <citation type="submission" date="2024-01" db="EMBL/GenBank/DDBJ databases">
        <title>Genome insights into Plantactinospora sonchi sp. nov.</title>
        <authorList>
            <person name="Wang L."/>
        </authorList>
    </citation>
    <scope>NUCLEOTIDE SEQUENCE [LARGE SCALE GENOMIC DNA]</scope>
    <source>
        <strain evidence="2 3">NEAU-QY2</strain>
    </source>
</reference>
<dbReference type="Proteomes" id="UP001332243">
    <property type="component" value="Unassembled WGS sequence"/>
</dbReference>
<name>A0ABU7RZ56_9ACTN</name>